<feature type="region of interest" description="Disordered" evidence="1">
    <location>
        <begin position="214"/>
        <end position="238"/>
    </location>
</feature>
<keyword evidence="3" id="KW-1185">Reference proteome</keyword>
<dbReference type="RefSeq" id="WP_358472172.1">
    <property type="nucleotide sequence ID" value="NZ_JBEZAE010000030.1"/>
</dbReference>
<gene>
    <name evidence="2" type="ORF">AB0A88_32265</name>
</gene>
<feature type="compositionally biased region" description="Low complexity" evidence="1">
    <location>
        <begin position="41"/>
        <end position="63"/>
    </location>
</feature>
<organism evidence="2 3">
    <name type="scientific">Streptomyces narbonensis</name>
    <dbReference type="NCBI Taxonomy" id="67333"/>
    <lineage>
        <taxon>Bacteria</taxon>
        <taxon>Bacillati</taxon>
        <taxon>Actinomycetota</taxon>
        <taxon>Actinomycetes</taxon>
        <taxon>Kitasatosporales</taxon>
        <taxon>Streptomycetaceae</taxon>
        <taxon>Streptomyces</taxon>
    </lineage>
</organism>
<reference evidence="2 3" key="1">
    <citation type="submission" date="2024-06" db="EMBL/GenBank/DDBJ databases">
        <title>The Natural Products Discovery Center: Release of the First 8490 Sequenced Strains for Exploring Actinobacteria Biosynthetic Diversity.</title>
        <authorList>
            <person name="Kalkreuter E."/>
            <person name="Kautsar S.A."/>
            <person name="Yang D."/>
            <person name="Bader C.D."/>
            <person name="Teijaro C.N."/>
            <person name="Fluegel L."/>
            <person name="Davis C.M."/>
            <person name="Simpson J.R."/>
            <person name="Lauterbach L."/>
            <person name="Steele A.D."/>
            <person name="Gui C."/>
            <person name="Meng S."/>
            <person name="Li G."/>
            <person name="Viehrig K."/>
            <person name="Ye F."/>
            <person name="Su P."/>
            <person name="Kiefer A.F."/>
            <person name="Nichols A."/>
            <person name="Cepeda A.J."/>
            <person name="Yan W."/>
            <person name="Fan B."/>
            <person name="Jiang Y."/>
            <person name="Adhikari A."/>
            <person name="Zheng C.-J."/>
            <person name="Schuster L."/>
            <person name="Cowan T.M."/>
            <person name="Smanski M.J."/>
            <person name="Chevrette M.G."/>
            <person name="De Carvalho L.P.S."/>
            <person name="Shen B."/>
        </authorList>
    </citation>
    <scope>NUCLEOTIDE SEQUENCE [LARGE SCALE GENOMIC DNA]</scope>
    <source>
        <strain evidence="2 3">NPDC045974</strain>
    </source>
</reference>
<evidence type="ECO:0000256" key="1">
    <source>
        <dbReference type="SAM" id="MobiDB-lite"/>
    </source>
</evidence>
<feature type="compositionally biased region" description="Low complexity" evidence="1">
    <location>
        <begin position="87"/>
        <end position="105"/>
    </location>
</feature>
<name>A0ABV3CJ22_9ACTN</name>
<evidence type="ECO:0000313" key="2">
    <source>
        <dbReference type="EMBL" id="MEU7074776.1"/>
    </source>
</evidence>
<sequence length="238" mass="23197">MSPVMSPAKLRMIGLGTAVAVAVLVPIVAVAGPTGDPVRPAGPAGAADHGAAGDAKGGDAARNGAGAGGGDLLSDLGLGRGARTAESAATGAAQGGRASAPAVIPSAPPATPVPSAASVTPERITKCGPELASPEGIEAQTCVLAEGPDTWARTYYRNATGQELDAFLTLMAPGGRTVQVRCPVAAQDEPGTCETPRERGEGKATAYTAVAEFAGTGEGGSTPLLLRSGSNTADTEGS</sequence>
<feature type="compositionally biased region" description="Polar residues" evidence="1">
    <location>
        <begin position="228"/>
        <end position="238"/>
    </location>
</feature>
<proteinExistence type="predicted"/>
<feature type="region of interest" description="Disordered" evidence="1">
    <location>
        <begin position="87"/>
        <end position="120"/>
    </location>
</feature>
<evidence type="ECO:0000313" key="3">
    <source>
        <dbReference type="Proteomes" id="UP001551329"/>
    </source>
</evidence>
<comment type="caution">
    <text evidence="2">The sequence shown here is derived from an EMBL/GenBank/DDBJ whole genome shotgun (WGS) entry which is preliminary data.</text>
</comment>
<dbReference type="Proteomes" id="UP001551329">
    <property type="component" value="Unassembled WGS sequence"/>
</dbReference>
<feature type="region of interest" description="Disordered" evidence="1">
    <location>
        <begin position="39"/>
        <end position="63"/>
    </location>
</feature>
<protein>
    <recommendedName>
        <fullName evidence="4">Secreted protein</fullName>
    </recommendedName>
</protein>
<accession>A0ABV3CJ22</accession>
<dbReference type="EMBL" id="JBEZAE010000030">
    <property type="protein sequence ID" value="MEU7074776.1"/>
    <property type="molecule type" value="Genomic_DNA"/>
</dbReference>
<evidence type="ECO:0008006" key="4">
    <source>
        <dbReference type="Google" id="ProtNLM"/>
    </source>
</evidence>